<dbReference type="Proteomes" id="UP000033166">
    <property type="component" value="Chromosome I"/>
</dbReference>
<dbReference type="KEGG" id="lpk:LACPI_1415"/>
<dbReference type="InterPro" id="IPR023164">
    <property type="entry name" value="YqgQ-like_sf"/>
</dbReference>
<evidence type="ECO:0000313" key="2">
    <source>
        <dbReference type="Proteomes" id="UP000033166"/>
    </source>
</evidence>
<accession>A0A0D6DXC6</accession>
<protein>
    <submittedName>
        <fullName evidence="1">DUF910-containing protein YvaA</fullName>
    </submittedName>
</protein>
<dbReference type="RefSeq" id="WP_047915722.1">
    <property type="nucleotide sequence ID" value="NZ_LN774769.1"/>
</dbReference>
<name>A0A0D6DXC6_9LACT</name>
<gene>
    <name evidence="1" type="primary">yvaA</name>
    <name evidence="1" type="ORF">LACPI_1415</name>
</gene>
<reference evidence="2" key="1">
    <citation type="submission" date="2015-01" db="EMBL/GenBank/DDBJ databases">
        <authorList>
            <person name="Andreevskaya M."/>
        </authorList>
    </citation>
    <scope>NUCLEOTIDE SEQUENCE [LARGE SCALE GENOMIC DNA]</scope>
    <source>
        <strain evidence="2">MKFS47</strain>
    </source>
</reference>
<dbReference type="GeneID" id="71635811"/>
<organism evidence="1 2">
    <name type="scientific">Pseudolactococcus piscium MKFS47</name>
    <dbReference type="NCBI Taxonomy" id="297352"/>
    <lineage>
        <taxon>Bacteria</taxon>
        <taxon>Bacillati</taxon>
        <taxon>Bacillota</taxon>
        <taxon>Bacilli</taxon>
        <taxon>Lactobacillales</taxon>
        <taxon>Streptococcaceae</taxon>
        <taxon>Pseudolactococcus</taxon>
    </lineage>
</organism>
<dbReference type="EMBL" id="LN774769">
    <property type="protein sequence ID" value="CEN28615.1"/>
    <property type="molecule type" value="Genomic_DNA"/>
</dbReference>
<dbReference type="Gene3D" id="1.10.287.760">
    <property type="entry name" value="YqgQ-like"/>
    <property type="match status" value="1"/>
</dbReference>
<sequence length="76" mass="9235">MKTLYDVQEFLKLHGYINLFSKRLDAIFFMAQELKTLYDAGLIPNERDYFTADLILRREHRLESEKVTDDKKNYWD</sequence>
<dbReference type="Pfam" id="PF06014">
    <property type="entry name" value="YqgQ-like"/>
    <property type="match status" value="1"/>
</dbReference>
<dbReference type="AlphaFoldDB" id="A0A0D6DXC6"/>
<proteinExistence type="predicted"/>
<dbReference type="STRING" id="1364.LP2241_30433"/>
<dbReference type="InterPro" id="IPR009256">
    <property type="entry name" value="YqgQ-like"/>
</dbReference>
<evidence type="ECO:0000313" key="1">
    <source>
        <dbReference type="EMBL" id="CEN28615.1"/>
    </source>
</evidence>
<dbReference type="SUPFAM" id="SSF158379">
    <property type="entry name" value="YqgQ-like"/>
    <property type="match status" value="1"/>
</dbReference>
<dbReference type="HOGENOM" id="CLU_189250_1_0_9"/>